<dbReference type="InterPro" id="IPR025188">
    <property type="entry name" value="DUF4113"/>
</dbReference>
<gene>
    <name evidence="7" type="ORF">BFC18_13410</name>
</gene>
<dbReference type="Gene3D" id="1.10.150.20">
    <property type="entry name" value="5' to 3' exonuclease, C-terminal subdomain"/>
    <property type="match status" value="1"/>
</dbReference>
<keyword evidence="3" id="KW-0741">SOS mutagenesis</keyword>
<comment type="caution">
    <text evidence="7">The sequence shown here is derived from an EMBL/GenBank/DDBJ whole genome shotgun (WGS) entry which is preliminary data.</text>
</comment>
<keyword evidence="2" id="KW-0227">DNA damage</keyword>
<evidence type="ECO:0000313" key="8">
    <source>
        <dbReference type="Proteomes" id="UP000175691"/>
    </source>
</evidence>
<evidence type="ECO:0000259" key="6">
    <source>
        <dbReference type="PROSITE" id="PS50173"/>
    </source>
</evidence>
<dbReference type="CDD" id="cd01700">
    <property type="entry name" value="PolY_Pol_V_umuC"/>
    <property type="match status" value="1"/>
</dbReference>
<dbReference type="Proteomes" id="UP000175691">
    <property type="component" value="Unassembled WGS sequence"/>
</dbReference>
<reference evidence="7 8" key="1">
    <citation type="submission" date="2016-08" db="EMBL/GenBank/DDBJ databases">
        <authorList>
            <person name="Seilhamer J.J."/>
        </authorList>
    </citation>
    <scope>NUCLEOTIDE SEQUENCE [LARGE SCALE GENOMIC DNA]</scope>
    <source>
        <strain evidence="7 8">KCTC 42603</strain>
    </source>
</reference>
<dbReference type="RefSeq" id="WP_070125822.1">
    <property type="nucleotide sequence ID" value="NZ_MDHN01000029.1"/>
</dbReference>
<dbReference type="GO" id="GO:0005829">
    <property type="term" value="C:cytosol"/>
    <property type="evidence" value="ECO:0007669"/>
    <property type="project" value="TreeGrafter"/>
</dbReference>
<evidence type="ECO:0000256" key="3">
    <source>
        <dbReference type="ARBA" id="ARBA00023199"/>
    </source>
</evidence>
<dbReference type="SUPFAM" id="SSF56672">
    <property type="entry name" value="DNA/RNA polymerases"/>
    <property type="match status" value="1"/>
</dbReference>
<dbReference type="Gene3D" id="3.30.70.270">
    <property type="match status" value="1"/>
</dbReference>
<dbReference type="STRING" id="1656094.BFC18_13410"/>
<dbReference type="InterPro" id="IPR043502">
    <property type="entry name" value="DNA/RNA_pol_sf"/>
</dbReference>
<keyword evidence="8" id="KW-1185">Reference proteome</keyword>
<dbReference type="PANTHER" id="PTHR11076">
    <property type="entry name" value="DNA REPAIR POLYMERASE UMUC / TRANSFERASE FAMILY MEMBER"/>
    <property type="match status" value="1"/>
</dbReference>
<organism evidence="7 8">
    <name type="scientific">Alteromonas confluentis</name>
    <dbReference type="NCBI Taxonomy" id="1656094"/>
    <lineage>
        <taxon>Bacteria</taxon>
        <taxon>Pseudomonadati</taxon>
        <taxon>Pseudomonadota</taxon>
        <taxon>Gammaproteobacteria</taxon>
        <taxon>Alteromonadales</taxon>
        <taxon>Alteromonadaceae</taxon>
        <taxon>Alteromonas/Salinimonas group</taxon>
        <taxon>Alteromonas</taxon>
    </lineage>
</organism>
<dbReference type="InterPro" id="IPR017961">
    <property type="entry name" value="DNA_pol_Y-fam_little_finger"/>
</dbReference>
<accession>A0A1E7Z9I2</accession>
<dbReference type="AlphaFoldDB" id="A0A1E7Z9I2"/>
<dbReference type="Gene3D" id="3.40.1170.60">
    <property type="match status" value="1"/>
</dbReference>
<keyword evidence="5" id="KW-0742">SOS response</keyword>
<dbReference type="InterPro" id="IPR050116">
    <property type="entry name" value="DNA_polymerase-Y"/>
</dbReference>
<feature type="domain" description="UmuC" evidence="6">
    <location>
        <begin position="2"/>
        <end position="187"/>
    </location>
</feature>
<dbReference type="OrthoDB" id="9808813at2"/>
<evidence type="ECO:0000256" key="4">
    <source>
        <dbReference type="ARBA" id="ARBA00023204"/>
    </source>
</evidence>
<dbReference type="GO" id="GO:0003887">
    <property type="term" value="F:DNA-directed DNA polymerase activity"/>
    <property type="evidence" value="ECO:0007669"/>
    <property type="project" value="TreeGrafter"/>
</dbReference>
<proteinExistence type="inferred from homology"/>
<dbReference type="EMBL" id="MDHN01000029">
    <property type="protein sequence ID" value="OFC70180.1"/>
    <property type="molecule type" value="Genomic_DNA"/>
</dbReference>
<evidence type="ECO:0000256" key="1">
    <source>
        <dbReference type="ARBA" id="ARBA00010945"/>
    </source>
</evidence>
<evidence type="ECO:0000256" key="5">
    <source>
        <dbReference type="ARBA" id="ARBA00023236"/>
    </source>
</evidence>
<dbReference type="PANTHER" id="PTHR11076:SF34">
    <property type="entry name" value="PROTEIN UMUC"/>
    <property type="match status" value="1"/>
</dbReference>
<dbReference type="Pfam" id="PF11799">
    <property type="entry name" value="IMS_C"/>
    <property type="match status" value="1"/>
</dbReference>
<dbReference type="Pfam" id="PF13438">
    <property type="entry name" value="DUF4113"/>
    <property type="match status" value="1"/>
</dbReference>
<dbReference type="InterPro" id="IPR001126">
    <property type="entry name" value="UmuC"/>
</dbReference>
<evidence type="ECO:0000313" key="7">
    <source>
        <dbReference type="EMBL" id="OFC70180.1"/>
    </source>
</evidence>
<dbReference type="GO" id="GO:0042276">
    <property type="term" value="P:error-prone translesion synthesis"/>
    <property type="evidence" value="ECO:0007669"/>
    <property type="project" value="TreeGrafter"/>
</dbReference>
<evidence type="ECO:0000256" key="2">
    <source>
        <dbReference type="ARBA" id="ARBA00022763"/>
    </source>
</evidence>
<dbReference type="GO" id="GO:0009432">
    <property type="term" value="P:SOS response"/>
    <property type="evidence" value="ECO:0007669"/>
    <property type="project" value="UniProtKB-KW"/>
</dbReference>
<dbReference type="GO" id="GO:0003684">
    <property type="term" value="F:damaged DNA binding"/>
    <property type="evidence" value="ECO:0007669"/>
    <property type="project" value="InterPro"/>
</dbReference>
<comment type="similarity">
    <text evidence="1">Belongs to the DNA polymerase type-Y family.</text>
</comment>
<protein>
    <submittedName>
        <fullName evidence="7">DNA polymerase V subunit UmuC</fullName>
    </submittedName>
</protein>
<dbReference type="Pfam" id="PF00817">
    <property type="entry name" value="IMS"/>
    <property type="match status" value="1"/>
</dbReference>
<sequence>MFALVDANGFYASAEKVFDPSIRNKPVVVLTNNDGCICALCDIAKQLGVKKFGPYYKVQKFLEKHGAVVRSSNYELYDYLSNRMMAVVAGFAPHQHVYSIDECFLYFDNWQPQEGWYAYGERIRKAVWEQLRLPVGVGFGLTPTLAKAASHAGKRLGDKSGIAVLADRTGIQSTLQQMTPQDVWGIGLRIGEKLEQSGMQTAWDFACADAKSIRKRFSVEIERTIRELNGIRCMEWEEYRPKKKQIYATRAFGQPVSDIQSLRQALCWHAERVAEKLRRQNSSVKTLTLFAHANPFAASGHYHKAVQHQFAFATADSCQLVAAASKAADTLYCAGVQFHKCGVGAIEVQDDDVKQPDLFDENPTNNKLMACMDAINARYGSSTIGVAAKGENQQWRMKRAYLSPRYTTNWQHIPQCKC</sequence>
<keyword evidence="4" id="KW-0234">DNA repair</keyword>
<dbReference type="GO" id="GO:0006281">
    <property type="term" value="P:DNA repair"/>
    <property type="evidence" value="ECO:0007669"/>
    <property type="project" value="UniProtKB-KW"/>
</dbReference>
<dbReference type="InterPro" id="IPR043128">
    <property type="entry name" value="Rev_trsase/Diguanyl_cyclase"/>
</dbReference>
<name>A0A1E7Z9I2_9ALTE</name>
<dbReference type="PROSITE" id="PS50173">
    <property type="entry name" value="UMUC"/>
    <property type="match status" value="1"/>
</dbReference>